<keyword evidence="2" id="KW-1185">Reference proteome</keyword>
<dbReference type="EMBL" id="JAEACQ010000154">
    <property type="protein sequence ID" value="MBL7627038.1"/>
    <property type="molecule type" value="Genomic_DNA"/>
</dbReference>
<accession>A0A937RIL8</accession>
<evidence type="ECO:0000313" key="2">
    <source>
        <dbReference type="Proteomes" id="UP000604475"/>
    </source>
</evidence>
<evidence type="ECO:0000313" key="1">
    <source>
        <dbReference type="EMBL" id="MBL7627038.1"/>
    </source>
</evidence>
<protein>
    <recommendedName>
        <fullName evidence="3">Metallo-beta-lactamase domain-containing protein</fullName>
    </recommendedName>
</protein>
<dbReference type="AlphaFoldDB" id="A0A937RIL8"/>
<dbReference type="Gene3D" id="3.60.15.10">
    <property type="entry name" value="Ribonuclease Z/Hydroxyacylglutathione hydrolase-like"/>
    <property type="match status" value="1"/>
</dbReference>
<evidence type="ECO:0008006" key="3">
    <source>
        <dbReference type="Google" id="ProtNLM"/>
    </source>
</evidence>
<reference evidence="1" key="1">
    <citation type="submission" date="2020-12" db="EMBL/GenBank/DDBJ databases">
        <title>Genomic characterization of non-nitrogen-fixing Frankia strains.</title>
        <authorList>
            <person name="Carlos-Shanley C."/>
            <person name="Guerra T."/>
            <person name="Hahn D."/>
        </authorList>
    </citation>
    <scope>NUCLEOTIDE SEQUENCE</scope>
    <source>
        <strain evidence="1">CN6</strain>
    </source>
</reference>
<name>A0A937RIL8_9ACTN</name>
<organism evidence="1 2">
    <name type="scientific">Frankia nepalensis</name>
    <dbReference type="NCBI Taxonomy" id="1836974"/>
    <lineage>
        <taxon>Bacteria</taxon>
        <taxon>Bacillati</taxon>
        <taxon>Actinomycetota</taxon>
        <taxon>Actinomycetes</taxon>
        <taxon>Frankiales</taxon>
        <taxon>Frankiaceae</taxon>
        <taxon>Frankia</taxon>
    </lineage>
</organism>
<sequence length="47" mass="5301">MCSELTPHSGDRRVELRHPGFTARTTGDVVAWLPDERVLFTGDLIFT</sequence>
<dbReference type="InterPro" id="IPR036866">
    <property type="entry name" value="RibonucZ/Hydroxyglut_hydro"/>
</dbReference>
<gene>
    <name evidence="1" type="ORF">I7412_07635</name>
</gene>
<dbReference type="Proteomes" id="UP000604475">
    <property type="component" value="Unassembled WGS sequence"/>
</dbReference>
<dbReference type="SUPFAM" id="SSF56281">
    <property type="entry name" value="Metallo-hydrolase/oxidoreductase"/>
    <property type="match status" value="1"/>
</dbReference>
<comment type="caution">
    <text evidence="1">The sequence shown here is derived from an EMBL/GenBank/DDBJ whole genome shotgun (WGS) entry which is preliminary data.</text>
</comment>
<proteinExistence type="predicted"/>